<dbReference type="AlphaFoldDB" id="A0A2G5SWR8"/>
<gene>
    <name evidence="8" type="primary">Cni-scav-4</name>
    <name evidence="8" type="synonym">Cnig_chr_X.g24979</name>
    <name evidence="8" type="ORF">B9Z55_024979</name>
</gene>
<dbReference type="PANTHER" id="PTHR11923:SF106">
    <property type="entry name" value="SCAVENGER RECEPTOR (CD36 FAMILY) RELATED"/>
    <property type="match status" value="1"/>
</dbReference>
<sequence length="560" mass="62716">MRLFVKIILAAVILLVFALGIFLLIPFPIAIFQSIVDSQVYLQKKSDGQFPTGTFYWSKIPATQIWTFHLFNVTNPDEVLYNGATPAMLEIGPYTYAETEFKDFIEFRNNDKEIYYMNNKTWVFDPTRSCDTCYQNDSVQFGNTAYMSTVFMQLYNPAGPVVGLGMDILAMLLGEQPIRTVSAAGTLFDGYNDPLITLINSPLTKTLLAILGNPIQLPQVPMGGFFPQYSHTCDGNYTIRTGKDNTDYTGQITSWNGMTHLPWWKDQTIADVRGSCDGTIQKPGIQKKDSVVQFQSFLCRKYNLHYHESKTVNSIPTYGFKIEDDSYDAIKMPGYRYDNVEKVNYFPNWPCGPNHTRTDNGNCAQIDCNQYDNFCNACCDGAHVNGTYVMPQGMVPAQCIPGQNIPLPFGAILSAPHFYGAPEVVTDAMIGIRPIEGKHNPGTFYINPTTGSTIGGTFRMMLSIPVFKSLSWTTMSNVPNALLPAFALEIGVVMKDYAVNYIYFNTVTLPNIILGVGIGLTAVSLIAVLIWGFCYFRTKRNQKPFVLQQHRTEPTWSLAE</sequence>
<evidence type="ECO:0000256" key="3">
    <source>
        <dbReference type="ARBA" id="ARBA00022692"/>
    </source>
</evidence>
<evidence type="ECO:0000313" key="9">
    <source>
        <dbReference type="Proteomes" id="UP000230233"/>
    </source>
</evidence>
<accession>A0A2G5SWR8</accession>
<evidence type="ECO:0000256" key="7">
    <source>
        <dbReference type="SAM" id="Phobius"/>
    </source>
</evidence>
<dbReference type="GO" id="GO:0016020">
    <property type="term" value="C:membrane"/>
    <property type="evidence" value="ECO:0007669"/>
    <property type="project" value="UniProtKB-SubCell"/>
</dbReference>
<evidence type="ECO:0000256" key="6">
    <source>
        <dbReference type="ARBA" id="ARBA00023180"/>
    </source>
</evidence>
<evidence type="ECO:0000313" key="8">
    <source>
        <dbReference type="EMBL" id="PIC19418.1"/>
    </source>
</evidence>
<dbReference type="OrthoDB" id="18585at2759"/>
<keyword evidence="9" id="KW-1185">Reference proteome</keyword>
<dbReference type="Proteomes" id="UP000230233">
    <property type="component" value="Chromosome X"/>
</dbReference>
<dbReference type="GO" id="GO:0005737">
    <property type="term" value="C:cytoplasm"/>
    <property type="evidence" value="ECO:0007669"/>
    <property type="project" value="TreeGrafter"/>
</dbReference>
<dbReference type="GO" id="GO:0005044">
    <property type="term" value="F:scavenger receptor activity"/>
    <property type="evidence" value="ECO:0007669"/>
    <property type="project" value="TreeGrafter"/>
</dbReference>
<name>A0A2G5SWR8_9PELO</name>
<feature type="transmembrane region" description="Helical" evidence="7">
    <location>
        <begin position="512"/>
        <end position="536"/>
    </location>
</feature>
<dbReference type="PANTHER" id="PTHR11923">
    <property type="entry name" value="SCAVENGER RECEPTOR CLASS B TYPE-1 SR-B1"/>
    <property type="match status" value="1"/>
</dbReference>
<reference evidence="9" key="1">
    <citation type="submission" date="2017-10" db="EMBL/GenBank/DDBJ databases">
        <title>Rapid genome shrinkage in a self-fertile nematode reveals novel sperm competition proteins.</title>
        <authorList>
            <person name="Yin D."/>
            <person name="Schwarz E.M."/>
            <person name="Thomas C.G."/>
            <person name="Felde R.L."/>
            <person name="Korf I.F."/>
            <person name="Cutter A.D."/>
            <person name="Schartner C.M."/>
            <person name="Ralston E.J."/>
            <person name="Meyer B.J."/>
            <person name="Haag E.S."/>
        </authorList>
    </citation>
    <scope>NUCLEOTIDE SEQUENCE [LARGE SCALE GENOMIC DNA]</scope>
    <source>
        <strain evidence="9">JU1422</strain>
    </source>
</reference>
<keyword evidence="4 7" id="KW-1133">Transmembrane helix</keyword>
<dbReference type="EMBL" id="PDUG01000006">
    <property type="protein sequence ID" value="PIC19418.1"/>
    <property type="molecule type" value="Genomic_DNA"/>
</dbReference>
<comment type="subcellular location">
    <subcellularLocation>
        <location evidence="1">Membrane</location>
    </subcellularLocation>
</comment>
<keyword evidence="3 7" id="KW-0812">Transmembrane</keyword>
<comment type="caution">
    <text evidence="8">The sequence shown here is derived from an EMBL/GenBank/DDBJ whole genome shotgun (WGS) entry which is preliminary data.</text>
</comment>
<keyword evidence="5 7" id="KW-0472">Membrane</keyword>
<dbReference type="STRING" id="1611254.A0A2G5SWR8"/>
<evidence type="ECO:0000256" key="1">
    <source>
        <dbReference type="ARBA" id="ARBA00004370"/>
    </source>
</evidence>
<evidence type="ECO:0000256" key="4">
    <source>
        <dbReference type="ARBA" id="ARBA00022989"/>
    </source>
</evidence>
<dbReference type="Pfam" id="PF01130">
    <property type="entry name" value="CD36"/>
    <property type="match status" value="1"/>
</dbReference>
<proteinExistence type="inferred from homology"/>
<dbReference type="InterPro" id="IPR002159">
    <property type="entry name" value="CD36_fam"/>
</dbReference>
<protein>
    <submittedName>
        <fullName evidence="8">Uncharacterized protein</fullName>
    </submittedName>
</protein>
<dbReference type="PRINTS" id="PR01609">
    <property type="entry name" value="CD36FAMILY"/>
</dbReference>
<evidence type="ECO:0000256" key="2">
    <source>
        <dbReference type="ARBA" id="ARBA00010532"/>
    </source>
</evidence>
<evidence type="ECO:0000256" key="5">
    <source>
        <dbReference type="ARBA" id="ARBA00023136"/>
    </source>
</evidence>
<feature type="transmembrane region" description="Helical" evidence="7">
    <location>
        <begin position="7"/>
        <end position="29"/>
    </location>
</feature>
<keyword evidence="6" id="KW-0325">Glycoprotein</keyword>
<comment type="similarity">
    <text evidence="2">Belongs to the CD36 family.</text>
</comment>
<organism evidence="8 9">
    <name type="scientific">Caenorhabditis nigoni</name>
    <dbReference type="NCBI Taxonomy" id="1611254"/>
    <lineage>
        <taxon>Eukaryota</taxon>
        <taxon>Metazoa</taxon>
        <taxon>Ecdysozoa</taxon>
        <taxon>Nematoda</taxon>
        <taxon>Chromadorea</taxon>
        <taxon>Rhabditida</taxon>
        <taxon>Rhabditina</taxon>
        <taxon>Rhabditomorpha</taxon>
        <taxon>Rhabditoidea</taxon>
        <taxon>Rhabditidae</taxon>
        <taxon>Peloderinae</taxon>
        <taxon>Caenorhabditis</taxon>
    </lineage>
</organism>